<proteinExistence type="predicted"/>
<gene>
    <name evidence="1" type="ORF">MAR_026250</name>
</gene>
<protein>
    <submittedName>
        <fullName evidence="1">Uncharacterized protein</fullName>
    </submittedName>
</protein>
<evidence type="ECO:0000313" key="2">
    <source>
        <dbReference type="Proteomes" id="UP001164746"/>
    </source>
</evidence>
<evidence type="ECO:0000313" key="1">
    <source>
        <dbReference type="EMBL" id="WAR12070.1"/>
    </source>
</evidence>
<organism evidence="1 2">
    <name type="scientific">Mya arenaria</name>
    <name type="common">Soft-shell clam</name>
    <dbReference type="NCBI Taxonomy" id="6604"/>
    <lineage>
        <taxon>Eukaryota</taxon>
        <taxon>Metazoa</taxon>
        <taxon>Spiralia</taxon>
        <taxon>Lophotrochozoa</taxon>
        <taxon>Mollusca</taxon>
        <taxon>Bivalvia</taxon>
        <taxon>Autobranchia</taxon>
        <taxon>Heteroconchia</taxon>
        <taxon>Euheterodonta</taxon>
        <taxon>Imparidentia</taxon>
        <taxon>Neoheterodontei</taxon>
        <taxon>Myida</taxon>
        <taxon>Myoidea</taxon>
        <taxon>Myidae</taxon>
        <taxon>Mya</taxon>
    </lineage>
</organism>
<name>A0ABY7ES32_MYAAR</name>
<accession>A0ABY7ES32</accession>
<keyword evidence="2" id="KW-1185">Reference proteome</keyword>
<reference evidence="1" key="1">
    <citation type="submission" date="2022-11" db="EMBL/GenBank/DDBJ databases">
        <title>Centuries of genome instability and evolution in soft-shell clam transmissible cancer (bioRxiv).</title>
        <authorList>
            <person name="Hart S.F.M."/>
            <person name="Yonemitsu M.A."/>
            <person name="Giersch R.M."/>
            <person name="Beal B.F."/>
            <person name="Arriagada G."/>
            <person name="Davis B.W."/>
            <person name="Ostrander E.A."/>
            <person name="Goff S.P."/>
            <person name="Metzger M.J."/>
        </authorList>
    </citation>
    <scope>NUCLEOTIDE SEQUENCE</scope>
    <source>
        <strain evidence="1">MELC-2E11</strain>
        <tissue evidence="1">Siphon/mantle</tissue>
    </source>
</reference>
<feature type="non-terminal residue" evidence="1">
    <location>
        <position position="1"/>
    </location>
</feature>
<dbReference type="Proteomes" id="UP001164746">
    <property type="component" value="Chromosome 8"/>
</dbReference>
<dbReference type="EMBL" id="CP111019">
    <property type="protein sequence ID" value="WAR12070.1"/>
    <property type="molecule type" value="Genomic_DNA"/>
</dbReference>
<sequence>VGLILEAQSSHGDPGQARFTGSAWINTLSLASGGDWSLLVTANLQPRADTRKINNSPKANISPIVRLQRGCNHTITIPGSRRNTGHNECASICSAISNLWLDNNNCVLSYMATTSGWYAVALQVEDFANANASSPLSSIPVQFLINVYDSQSNSCHKPVQIEEVETISPLGLSKEGLKNISSVDWKINMSWTPPLNAPAINSFTFSAKDNFGILANIQRRNTDAERDGFAL</sequence>